<reference evidence="1 2" key="1">
    <citation type="journal article" date="2013" name="BMC Genomics">
        <title>The miniature genome of a carnivorous plant Genlisea aurea contains a low number of genes and short non-coding sequences.</title>
        <authorList>
            <person name="Leushkin E.V."/>
            <person name="Sutormin R.A."/>
            <person name="Nabieva E.R."/>
            <person name="Penin A.A."/>
            <person name="Kondrashov A.S."/>
            <person name="Logacheva M.D."/>
        </authorList>
    </citation>
    <scope>NUCLEOTIDE SEQUENCE [LARGE SCALE GENOMIC DNA]</scope>
</reference>
<organism evidence="1 2">
    <name type="scientific">Genlisea aurea</name>
    <dbReference type="NCBI Taxonomy" id="192259"/>
    <lineage>
        <taxon>Eukaryota</taxon>
        <taxon>Viridiplantae</taxon>
        <taxon>Streptophyta</taxon>
        <taxon>Embryophyta</taxon>
        <taxon>Tracheophyta</taxon>
        <taxon>Spermatophyta</taxon>
        <taxon>Magnoliopsida</taxon>
        <taxon>eudicotyledons</taxon>
        <taxon>Gunneridae</taxon>
        <taxon>Pentapetalae</taxon>
        <taxon>asterids</taxon>
        <taxon>lamiids</taxon>
        <taxon>Lamiales</taxon>
        <taxon>Lentibulariaceae</taxon>
        <taxon>Genlisea</taxon>
    </lineage>
</organism>
<dbReference type="AlphaFoldDB" id="S8BYL1"/>
<evidence type="ECO:0000313" key="1">
    <source>
        <dbReference type="EMBL" id="EPS59680.1"/>
    </source>
</evidence>
<proteinExistence type="predicted"/>
<comment type="caution">
    <text evidence="1">The sequence shown here is derived from an EMBL/GenBank/DDBJ whole genome shotgun (WGS) entry which is preliminary data.</text>
</comment>
<sequence>REITAASGSSSGHAVVDSLMSGCGNLSGFVNSDLCFVGKSDKMCRWGRLSMKIGCNRWSFVHTVSNFPLGLFNARMLSLSSNSDTVSSSDADASLGLEQISRPAVSVQLKEPSPSSTLKLVSGSCCVPNRSEVKTGGEGAFFICHDEQSIGVAD</sequence>
<name>S8BYL1_9LAMI</name>
<protein>
    <submittedName>
        <fullName evidence="1">Uncharacterized protein</fullName>
    </submittedName>
</protein>
<evidence type="ECO:0000313" key="2">
    <source>
        <dbReference type="Proteomes" id="UP000015453"/>
    </source>
</evidence>
<dbReference type="OrthoDB" id="60843at2759"/>
<dbReference type="EMBL" id="AUSU01008168">
    <property type="protein sequence ID" value="EPS59680.1"/>
    <property type="molecule type" value="Genomic_DNA"/>
</dbReference>
<gene>
    <name evidence="1" type="ORF">M569_15129</name>
</gene>
<dbReference type="Proteomes" id="UP000015453">
    <property type="component" value="Unassembled WGS sequence"/>
</dbReference>
<keyword evidence="2" id="KW-1185">Reference proteome</keyword>
<accession>S8BYL1</accession>
<feature type="non-terminal residue" evidence="1">
    <location>
        <position position="154"/>
    </location>
</feature>
<feature type="non-terminal residue" evidence="1">
    <location>
        <position position="1"/>
    </location>
</feature>